<evidence type="ECO:0000256" key="8">
    <source>
        <dbReference type="ARBA" id="ARBA00037998"/>
    </source>
</evidence>
<evidence type="ECO:0000313" key="10">
    <source>
        <dbReference type="EMBL" id="SMC20892.1"/>
    </source>
</evidence>
<evidence type="ECO:0000256" key="9">
    <source>
        <dbReference type="SAM" id="Phobius"/>
    </source>
</evidence>
<feature type="transmembrane region" description="Helical" evidence="9">
    <location>
        <begin position="231"/>
        <end position="255"/>
    </location>
</feature>
<dbReference type="RefSeq" id="WP_084056813.1">
    <property type="nucleotide sequence ID" value="NZ_FWXF01000004.1"/>
</dbReference>
<dbReference type="PANTHER" id="PTHR11795">
    <property type="entry name" value="BRANCHED-CHAIN AMINO ACID TRANSPORT SYSTEM PERMEASE PROTEIN LIVH"/>
    <property type="match status" value="1"/>
</dbReference>
<feature type="transmembrane region" description="Helical" evidence="9">
    <location>
        <begin position="40"/>
        <end position="59"/>
    </location>
</feature>
<dbReference type="PANTHER" id="PTHR11795:SF450">
    <property type="entry name" value="ABC TRANSPORTER PERMEASE PROTEIN"/>
    <property type="match status" value="1"/>
</dbReference>
<reference evidence="10 11" key="1">
    <citation type="submission" date="2017-04" db="EMBL/GenBank/DDBJ databases">
        <authorList>
            <person name="Afonso C.L."/>
            <person name="Miller P.J."/>
            <person name="Scott M.A."/>
            <person name="Spackman E."/>
            <person name="Goraichik I."/>
            <person name="Dimitrov K.M."/>
            <person name="Suarez D.L."/>
            <person name="Swayne D.E."/>
        </authorList>
    </citation>
    <scope>NUCLEOTIDE SEQUENCE [LARGE SCALE GENOMIC DNA]</scope>
    <source>
        <strain evidence="10 11">DSM 13146</strain>
    </source>
</reference>
<proteinExistence type="inferred from homology"/>
<keyword evidence="2" id="KW-0813">Transport</keyword>
<keyword evidence="5" id="KW-0029">Amino-acid transport</keyword>
<feature type="transmembrane region" description="Helical" evidence="9">
    <location>
        <begin position="97"/>
        <end position="120"/>
    </location>
</feature>
<feature type="transmembrane region" description="Helical" evidence="9">
    <location>
        <begin position="267"/>
        <end position="283"/>
    </location>
</feature>
<evidence type="ECO:0000256" key="6">
    <source>
        <dbReference type="ARBA" id="ARBA00022989"/>
    </source>
</evidence>
<comment type="similarity">
    <text evidence="8">Belongs to the binding-protein-dependent transport system permease family. LivHM subfamily.</text>
</comment>
<dbReference type="OrthoDB" id="9807115at2"/>
<feature type="transmembrane region" description="Helical" evidence="9">
    <location>
        <begin position="65"/>
        <end position="85"/>
    </location>
</feature>
<dbReference type="CDD" id="cd06582">
    <property type="entry name" value="TM_PBP1_LivH_like"/>
    <property type="match status" value="1"/>
</dbReference>
<sequence>MDSIGFGAAWLQYALGGITVGAIYALVAIGYNIIYNVTEIINFAQGEFVMLGGLFAVFFHETCGFPMLPAFLAAVAAVALTGLILERYVIRKARHATVLSMIIITIAFSILLKGGAMLVWGRDPYRLPAFSGSGSILWNGVAIQPQALWVLAVSGTIVACLTIFFQRSVYGKAMLACADNPAAARLVGIPVRTMIFLSFMLSAAIGAAAGVAITPITLMEYDRGALLGLKGFGAAVLGGLGQFFGALVAGLLLGLAESFCAGYVSSGYKDAVALVLLLLALFFKPEGLFGSKEAAGLKRF</sequence>
<dbReference type="AlphaFoldDB" id="A0A1W1XAF2"/>
<dbReference type="Pfam" id="PF02653">
    <property type="entry name" value="BPD_transp_2"/>
    <property type="match status" value="1"/>
</dbReference>
<keyword evidence="11" id="KW-1185">Reference proteome</keyword>
<dbReference type="EMBL" id="FWXF01000004">
    <property type="protein sequence ID" value="SMC20892.1"/>
    <property type="molecule type" value="Genomic_DNA"/>
</dbReference>
<organism evidence="10 11">
    <name type="scientific">Desulfacinum hydrothermale DSM 13146</name>
    <dbReference type="NCBI Taxonomy" id="1121390"/>
    <lineage>
        <taxon>Bacteria</taxon>
        <taxon>Pseudomonadati</taxon>
        <taxon>Thermodesulfobacteriota</taxon>
        <taxon>Syntrophobacteria</taxon>
        <taxon>Syntrophobacterales</taxon>
        <taxon>Syntrophobacteraceae</taxon>
        <taxon>Desulfacinum</taxon>
    </lineage>
</organism>
<keyword evidence="4 9" id="KW-0812">Transmembrane</keyword>
<protein>
    <submittedName>
        <fullName evidence="10">Amino acid/amide ABC transporter membrane protein 1, HAAT family (TC 3.A.1.4.-)</fullName>
    </submittedName>
</protein>
<dbReference type="STRING" id="1121390.SAMN02746041_01041"/>
<evidence type="ECO:0000256" key="7">
    <source>
        <dbReference type="ARBA" id="ARBA00023136"/>
    </source>
</evidence>
<keyword evidence="7 9" id="KW-0472">Membrane</keyword>
<evidence type="ECO:0000256" key="5">
    <source>
        <dbReference type="ARBA" id="ARBA00022970"/>
    </source>
</evidence>
<dbReference type="GO" id="GO:0022857">
    <property type="term" value="F:transmembrane transporter activity"/>
    <property type="evidence" value="ECO:0007669"/>
    <property type="project" value="InterPro"/>
</dbReference>
<accession>A0A1W1XAF2</accession>
<gene>
    <name evidence="10" type="ORF">SAMN02746041_01041</name>
</gene>
<evidence type="ECO:0000256" key="3">
    <source>
        <dbReference type="ARBA" id="ARBA00022475"/>
    </source>
</evidence>
<dbReference type="GO" id="GO:0006865">
    <property type="term" value="P:amino acid transport"/>
    <property type="evidence" value="ECO:0007669"/>
    <property type="project" value="UniProtKB-KW"/>
</dbReference>
<dbReference type="GO" id="GO:0005886">
    <property type="term" value="C:plasma membrane"/>
    <property type="evidence" value="ECO:0007669"/>
    <property type="project" value="UniProtKB-SubCell"/>
</dbReference>
<keyword evidence="3" id="KW-1003">Cell membrane</keyword>
<feature type="transmembrane region" description="Helical" evidence="9">
    <location>
        <begin position="195"/>
        <end position="219"/>
    </location>
</feature>
<comment type="subcellular location">
    <subcellularLocation>
        <location evidence="1">Cell membrane</location>
        <topology evidence="1">Multi-pass membrane protein</topology>
    </subcellularLocation>
</comment>
<dbReference type="Proteomes" id="UP000192783">
    <property type="component" value="Unassembled WGS sequence"/>
</dbReference>
<dbReference type="InterPro" id="IPR052157">
    <property type="entry name" value="BCAA_transport_permease"/>
</dbReference>
<evidence type="ECO:0000313" key="11">
    <source>
        <dbReference type="Proteomes" id="UP000192783"/>
    </source>
</evidence>
<evidence type="ECO:0000256" key="2">
    <source>
        <dbReference type="ARBA" id="ARBA00022448"/>
    </source>
</evidence>
<feature type="transmembrane region" description="Helical" evidence="9">
    <location>
        <begin position="12"/>
        <end position="33"/>
    </location>
</feature>
<name>A0A1W1XAF2_9BACT</name>
<feature type="transmembrane region" description="Helical" evidence="9">
    <location>
        <begin position="147"/>
        <end position="165"/>
    </location>
</feature>
<evidence type="ECO:0000256" key="1">
    <source>
        <dbReference type="ARBA" id="ARBA00004651"/>
    </source>
</evidence>
<dbReference type="InterPro" id="IPR001851">
    <property type="entry name" value="ABC_transp_permease"/>
</dbReference>
<keyword evidence="6 9" id="KW-1133">Transmembrane helix</keyword>
<evidence type="ECO:0000256" key="4">
    <source>
        <dbReference type="ARBA" id="ARBA00022692"/>
    </source>
</evidence>